<reference evidence="1 2" key="1">
    <citation type="journal article" date="2018" name="Front. Plant Sci.">
        <title>Red Clover (Trifolium pratense) and Zigzag Clover (T. medium) - A Picture of Genomic Similarities and Differences.</title>
        <authorList>
            <person name="Dluhosova J."/>
            <person name="Istvanek J."/>
            <person name="Nedelnik J."/>
            <person name="Repkova J."/>
        </authorList>
    </citation>
    <scope>NUCLEOTIDE SEQUENCE [LARGE SCALE GENOMIC DNA]</scope>
    <source>
        <strain evidence="2">cv. 10/8</strain>
        <tissue evidence="1">Leaf</tissue>
    </source>
</reference>
<sequence>MDDEPEEAMDIRRNEQVEIEVLVKGRRLHIFENSWEPVTKVHKEFSGFLLEDKESFEGGG</sequence>
<dbReference type="Proteomes" id="UP000265520">
    <property type="component" value="Unassembled WGS sequence"/>
</dbReference>
<feature type="non-terminal residue" evidence="1">
    <location>
        <position position="60"/>
    </location>
</feature>
<organism evidence="1 2">
    <name type="scientific">Trifolium medium</name>
    <dbReference type="NCBI Taxonomy" id="97028"/>
    <lineage>
        <taxon>Eukaryota</taxon>
        <taxon>Viridiplantae</taxon>
        <taxon>Streptophyta</taxon>
        <taxon>Embryophyta</taxon>
        <taxon>Tracheophyta</taxon>
        <taxon>Spermatophyta</taxon>
        <taxon>Magnoliopsida</taxon>
        <taxon>eudicotyledons</taxon>
        <taxon>Gunneridae</taxon>
        <taxon>Pentapetalae</taxon>
        <taxon>rosids</taxon>
        <taxon>fabids</taxon>
        <taxon>Fabales</taxon>
        <taxon>Fabaceae</taxon>
        <taxon>Papilionoideae</taxon>
        <taxon>50 kb inversion clade</taxon>
        <taxon>NPAAA clade</taxon>
        <taxon>Hologalegina</taxon>
        <taxon>IRL clade</taxon>
        <taxon>Trifolieae</taxon>
        <taxon>Trifolium</taxon>
    </lineage>
</organism>
<proteinExistence type="predicted"/>
<keyword evidence="2" id="KW-1185">Reference proteome</keyword>
<accession>A0A392TQA4</accession>
<evidence type="ECO:0000313" key="2">
    <source>
        <dbReference type="Proteomes" id="UP000265520"/>
    </source>
</evidence>
<comment type="caution">
    <text evidence="1">The sequence shown here is derived from an EMBL/GenBank/DDBJ whole genome shotgun (WGS) entry which is preliminary data.</text>
</comment>
<dbReference type="EMBL" id="LXQA010617531">
    <property type="protein sequence ID" value="MCI62360.1"/>
    <property type="molecule type" value="Genomic_DNA"/>
</dbReference>
<protein>
    <submittedName>
        <fullName evidence="1">Uncharacterized protein</fullName>
    </submittedName>
</protein>
<name>A0A392TQA4_9FABA</name>
<evidence type="ECO:0000313" key="1">
    <source>
        <dbReference type="EMBL" id="MCI62360.1"/>
    </source>
</evidence>
<dbReference type="AlphaFoldDB" id="A0A392TQA4"/>